<accession>A0A2W5ZHE1</accession>
<reference evidence="2 3" key="1">
    <citation type="journal article" date="2017" name="Nature">
        <title>Atmospheric trace gases support primary production in Antarctic desert surface soil.</title>
        <authorList>
            <person name="Ji M."/>
            <person name="Greening C."/>
            <person name="Vanwonterghem I."/>
            <person name="Carere C.R."/>
            <person name="Bay S.K."/>
            <person name="Steen J.A."/>
            <person name="Montgomery K."/>
            <person name="Lines T."/>
            <person name="Beardall J."/>
            <person name="van Dorst J."/>
            <person name="Snape I."/>
            <person name="Stott M.B."/>
            <person name="Hugenholtz P."/>
            <person name="Ferrari B.C."/>
        </authorList>
    </citation>
    <scope>NUCLEOTIDE SEQUENCE [LARGE SCALE GENOMIC DNA]</scope>
    <source>
        <strain evidence="2">RRmetagenome_bin12</strain>
    </source>
</reference>
<dbReference type="Gene3D" id="3.90.1170.40">
    <property type="entry name" value="Molybdopterin biosynthesis MoaE subunit"/>
    <property type="match status" value="1"/>
</dbReference>
<evidence type="ECO:0000313" key="4">
    <source>
        <dbReference type="Proteomes" id="UP000606991"/>
    </source>
</evidence>
<name>A0A2W5ZHE1_9BACT</name>
<reference evidence="2" key="2">
    <citation type="submission" date="2018-05" db="EMBL/GenBank/DDBJ databases">
        <authorList>
            <person name="Ferrari B."/>
        </authorList>
    </citation>
    <scope>NUCLEOTIDE SEQUENCE</scope>
    <source>
        <strain evidence="2">RRmetagenome_bin12</strain>
    </source>
</reference>
<dbReference type="EMBL" id="JAEKNS010000043">
    <property type="protein sequence ID" value="MBJ7593952.1"/>
    <property type="molecule type" value="Genomic_DNA"/>
</dbReference>
<accession>A0A934JRZ5</accession>
<dbReference type="Proteomes" id="UP000248724">
    <property type="component" value="Unassembled WGS sequence"/>
</dbReference>
<evidence type="ECO:0000313" key="2">
    <source>
        <dbReference type="EMBL" id="PZR82445.1"/>
    </source>
</evidence>
<dbReference type="InterPro" id="IPR036563">
    <property type="entry name" value="MoaE_sf"/>
</dbReference>
<evidence type="ECO:0000313" key="3">
    <source>
        <dbReference type="Proteomes" id="UP000248724"/>
    </source>
</evidence>
<dbReference type="SUPFAM" id="SSF54690">
    <property type="entry name" value="Molybdopterin synthase subunit MoaE"/>
    <property type="match status" value="1"/>
</dbReference>
<dbReference type="CDD" id="cd00756">
    <property type="entry name" value="MoaE"/>
    <property type="match status" value="1"/>
</dbReference>
<dbReference type="Pfam" id="PF02391">
    <property type="entry name" value="MoaE"/>
    <property type="match status" value="1"/>
</dbReference>
<dbReference type="GO" id="GO:0006777">
    <property type="term" value="P:Mo-molybdopterin cofactor biosynthetic process"/>
    <property type="evidence" value="ECO:0007669"/>
    <property type="project" value="InterPro"/>
</dbReference>
<dbReference type="EMBL" id="QHBU01000072">
    <property type="protein sequence ID" value="PZR82445.1"/>
    <property type="molecule type" value="Genomic_DNA"/>
</dbReference>
<dbReference type="AlphaFoldDB" id="A0A2W5ZHE1"/>
<evidence type="ECO:0000313" key="1">
    <source>
        <dbReference type="EMBL" id="MBJ7593952.1"/>
    </source>
</evidence>
<sequence>MGTSAGVVVDLVEEAINVAALLNHVGEDGDGAVASFIGRVRNHSDGAPVHQLDYQAYGPMALSEMRRIAIEARDRFGLSAVTVIHRVGALLVGEAAVVVITTAPHRGAALDGCRQIIEAVKRDVPIWKREHVPGGARWVDGRCAVQADV</sequence>
<organism evidence="2 3">
    <name type="scientific">Candidatus Aeolococcus gillhamiae</name>
    <dbReference type="NCBI Taxonomy" id="3127015"/>
    <lineage>
        <taxon>Bacteria</taxon>
        <taxon>Bacillati</taxon>
        <taxon>Candidatus Dormiibacterota</taxon>
        <taxon>Candidatus Dormibacteria</taxon>
        <taxon>Candidatus Aeolococcales</taxon>
        <taxon>Candidatus Aeolococcaceae</taxon>
        <taxon>Candidatus Aeolococcus</taxon>
    </lineage>
</organism>
<dbReference type="RefSeq" id="WP_337309736.1">
    <property type="nucleotide sequence ID" value="NZ_JAEKNS010000043.1"/>
</dbReference>
<proteinExistence type="predicted"/>
<dbReference type="Proteomes" id="UP000606991">
    <property type="component" value="Unassembled WGS sequence"/>
</dbReference>
<protein>
    <submittedName>
        <fullName evidence="1">Molybdenum cofactor biosynthesis protein MoaE</fullName>
    </submittedName>
</protein>
<dbReference type="PANTHER" id="PTHR23404">
    <property type="entry name" value="MOLYBDOPTERIN SYNTHASE RELATED"/>
    <property type="match status" value="1"/>
</dbReference>
<dbReference type="InterPro" id="IPR003448">
    <property type="entry name" value="Mopterin_biosynth_MoaE"/>
</dbReference>
<comment type="caution">
    <text evidence="2">The sequence shown here is derived from an EMBL/GenBank/DDBJ whole genome shotgun (WGS) entry which is preliminary data.</text>
</comment>
<reference evidence="1 4" key="3">
    <citation type="submission" date="2020-10" db="EMBL/GenBank/DDBJ databases">
        <title>Ca. Dormibacterota MAGs.</title>
        <authorList>
            <person name="Montgomery K."/>
        </authorList>
    </citation>
    <scope>NUCLEOTIDE SEQUENCE [LARGE SCALE GENOMIC DNA]</scope>
    <source>
        <strain evidence="1">SC8812_S17_18</strain>
    </source>
</reference>
<gene>
    <name evidence="2" type="ORF">DLM65_03850</name>
    <name evidence="1" type="ORF">JF886_03670</name>
</gene>